<dbReference type="Proteomes" id="UP001434883">
    <property type="component" value="Unassembled WGS sequence"/>
</dbReference>
<dbReference type="EMBL" id="JAHRIN010077302">
    <property type="protein sequence ID" value="MEQ2218645.1"/>
    <property type="molecule type" value="Genomic_DNA"/>
</dbReference>
<keyword evidence="2" id="KW-1185">Reference proteome</keyword>
<proteinExistence type="predicted"/>
<gene>
    <name evidence="1" type="ORF">XENOCAPTIV_006177</name>
</gene>
<comment type="caution">
    <text evidence="1">The sequence shown here is derived from an EMBL/GenBank/DDBJ whole genome shotgun (WGS) entry which is preliminary data.</text>
</comment>
<sequence>MDRMHKMLLMRNLALTSLQSLFRNVSLKVKPPVIVVELSSCVWQYVRITDFKVVWDSLQVILMLKVLQSRVFGTVLECSRGKESVRHAERMKICSDYLLSNDPAVECVKTH</sequence>
<accession>A0ABV0SEJ7</accession>
<reference evidence="1 2" key="1">
    <citation type="submission" date="2021-06" db="EMBL/GenBank/DDBJ databases">
        <authorList>
            <person name="Palmer J.M."/>
        </authorList>
    </citation>
    <scope>NUCLEOTIDE SEQUENCE [LARGE SCALE GENOMIC DNA]</scope>
    <source>
        <strain evidence="1 2">XC_2019</strain>
        <tissue evidence="1">Muscle</tissue>
    </source>
</reference>
<evidence type="ECO:0000313" key="2">
    <source>
        <dbReference type="Proteomes" id="UP001434883"/>
    </source>
</evidence>
<protein>
    <submittedName>
        <fullName evidence="1">Uncharacterized protein</fullName>
    </submittedName>
</protein>
<evidence type="ECO:0000313" key="1">
    <source>
        <dbReference type="EMBL" id="MEQ2218645.1"/>
    </source>
</evidence>
<name>A0ABV0SEJ7_9TELE</name>
<organism evidence="1 2">
    <name type="scientific">Xenoophorus captivus</name>
    <dbReference type="NCBI Taxonomy" id="1517983"/>
    <lineage>
        <taxon>Eukaryota</taxon>
        <taxon>Metazoa</taxon>
        <taxon>Chordata</taxon>
        <taxon>Craniata</taxon>
        <taxon>Vertebrata</taxon>
        <taxon>Euteleostomi</taxon>
        <taxon>Actinopterygii</taxon>
        <taxon>Neopterygii</taxon>
        <taxon>Teleostei</taxon>
        <taxon>Neoteleostei</taxon>
        <taxon>Acanthomorphata</taxon>
        <taxon>Ovalentaria</taxon>
        <taxon>Atherinomorphae</taxon>
        <taxon>Cyprinodontiformes</taxon>
        <taxon>Goodeidae</taxon>
        <taxon>Xenoophorus</taxon>
    </lineage>
</organism>